<evidence type="ECO:0000313" key="1">
    <source>
        <dbReference type="EMBL" id="ORC37276.1"/>
    </source>
</evidence>
<reference evidence="1 2" key="1">
    <citation type="submission" date="2017-03" db="EMBL/GenBank/DDBJ databases">
        <title>Draft Genome sequence of Marispirochaeta sp. strain JC444.</title>
        <authorList>
            <person name="Shivani Y."/>
            <person name="Subhash Y."/>
            <person name="Sasikala C."/>
            <person name="Ramana C."/>
        </authorList>
    </citation>
    <scope>NUCLEOTIDE SEQUENCE [LARGE SCALE GENOMIC DNA]</scope>
    <source>
        <strain evidence="1 2">JC444</strain>
    </source>
</reference>
<dbReference type="STRING" id="1963862.B4O97_03540"/>
<protein>
    <submittedName>
        <fullName evidence="1">Uncharacterized protein</fullName>
    </submittedName>
</protein>
<keyword evidence="2" id="KW-1185">Reference proteome</keyword>
<dbReference type="RefSeq" id="WP_083048387.1">
    <property type="nucleotide sequence ID" value="NZ_MWQY01000003.1"/>
</dbReference>
<comment type="caution">
    <text evidence="1">The sequence shown here is derived from an EMBL/GenBank/DDBJ whole genome shotgun (WGS) entry which is preliminary data.</text>
</comment>
<dbReference type="EMBL" id="MWQY01000003">
    <property type="protein sequence ID" value="ORC37276.1"/>
    <property type="molecule type" value="Genomic_DNA"/>
</dbReference>
<sequence>MKSGIMQLKIDSAVAIARQEEREEIIELIDEFFDIYESDGVEFWVEIDSEDGSENIYKRFQDWKERAEAIRNHSEKPPHATERAMDED</sequence>
<proteinExistence type="predicted"/>
<name>A0A1Y1S2H6_9SPIO</name>
<gene>
    <name evidence="1" type="ORF">B4O97_03540</name>
</gene>
<dbReference type="AlphaFoldDB" id="A0A1Y1S2H6"/>
<evidence type="ECO:0000313" key="2">
    <source>
        <dbReference type="Proteomes" id="UP000192343"/>
    </source>
</evidence>
<accession>A0A1Y1S2H6</accession>
<organism evidence="1 2">
    <name type="scientific">Marispirochaeta aestuarii</name>
    <dbReference type="NCBI Taxonomy" id="1963862"/>
    <lineage>
        <taxon>Bacteria</taxon>
        <taxon>Pseudomonadati</taxon>
        <taxon>Spirochaetota</taxon>
        <taxon>Spirochaetia</taxon>
        <taxon>Spirochaetales</taxon>
        <taxon>Spirochaetaceae</taxon>
        <taxon>Marispirochaeta</taxon>
    </lineage>
</organism>
<dbReference type="Proteomes" id="UP000192343">
    <property type="component" value="Unassembled WGS sequence"/>
</dbReference>